<sequence>WEADANILHIGDSSGLQDFPPASAFSADVTLSGTGAATITANSVDGTNIALGSDAAGDIMRYGGTDWERLSNTSTSDIIGTVILDRDVTIATVSNSTAETTVYRWVVPANTLGTDRAIRITYLGDYLNNSGGSADFSLLFKYGSTTWATATLQTITADASRRAIFHRQMPATLSAANATNAQIGFAGMSITDPGPLDGTSEGLPIGVQAMHNSIAEDSTTDLVLTITASHDTLNANVSFRMHVVQVELM</sequence>
<dbReference type="EMBL" id="LAZR01050299">
    <property type="protein sequence ID" value="KKK87657.1"/>
    <property type="molecule type" value="Genomic_DNA"/>
</dbReference>
<dbReference type="AlphaFoldDB" id="A0A0F8Z1N0"/>
<proteinExistence type="predicted"/>
<comment type="caution">
    <text evidence="1">The sequence shown here is derived from an EMBL/GenBank/DDBJ whole genome shotgun (WGS) entry which is preliminary data.</text>
</comment>
<accession>A0A0F8Z1N0</accession>
<protein>
    <submittedName>
        <fullName evidence="1">Uncharacterized protein</fullName>
    </submittedName>
</protein>
<feature type="non-terminal residue" evidence="1">
    <location>
        <position position="1"/>
    </location>
</feature>
<evidence type="ECO:0000313" key="1">
    <source>
        <dbReference type="EMBL" id="KKK87657.1"/>
    </source>
</evidence>
<gene>
    <name evidence="1" type="ORF">LCGC14_2751030</name>
</gene>
<reference evidence="1" key="1">
    <citation type="journal article" date="2015" name="Nature">
        <title>Complex archaea that bridge the gap between prokaryotes and eukaryotes.</title>
        <authorList>
            <person name="Spang A."/>
            <person name="Saw J.H."/>
            <person name="Jorgensen S.L."/>
            <person name="Zaremba-Niedzwiedzka K."/>
            <person name="Martijn J."/>
            <person name="Lind A.E."/>
            <person name="van Eijk R."/>
            <person name="Schleper C."/>
            <person name="Guy L."/>
            <person name="Ettema T.J."/>
        </authorList>
    </citation>
    <scope>NUCLEOTIDE SEQUENCE</scope>
</reference>
<organism evidence="1">
    <name type="scientific">marine sediment metagenome</name>
    <dbReference type="NCBI Taxonomy" id="412755"/>
    <lineage>
        <taxon>unclassified sequences</taxon>
        <taxon>metagenomes</taxon>
        <taxon>ecological metagenomes</taxon>
    </lineage>
</organism>
<name>A0A0F8Z1N0_9ZZZZ</name>